<evidence type="ECO:0000256" key="2">
    <source>
        <dbReference type="ARBA" id="ARBA00023125"/>
    </source>
</evidence>
<dbReference type="EMBL" id="CP017111">
    <property type="protein sequence ID" value="AOO66298.1"/>
    <property type="molecule type" value="Genomic_DNA"/>
</dbReference>
<name>A0A1D7TMS3_9BACT</name>
<reference evidence="6" key="1">
    <citation type="submission" date="2016-08" db="EMBL/GenBank/DDBJ databases">
        <title>Complete genome sequence of the organohalide-respiring Epsilonproteobacterium Sulfurospirillum halorespirans.</title>
        <authorList>
            <person name="Goris T."/>
            <person name="Zimmermann J."/>
            <person name="Schenz B."/>
            <person name="Lemos M."/>
            <person name="Hackermueller J."/>
            <person name="Diekert G."/>
        </authorList>
    </citation>
    <scope>NUCLEOTIDE SEQUENCE [LARGE SCALE GENOMIC DNA]</scope>
    <source>
        <strain>DSM 13726</strain>
        <strain evidence="6">PCE-M2</strain>
    </source>
</reference>
<keyword evidence="3" id="KW-0804">Transcription</keyword>
<accession>A0A1D7TMS3</accession>
<evidence type="ECO:0000313" key="6">
    <source>
        <dbReference type="Proteomes" id="UP000094609"/>
    </source>
</evidence>
<dbReference type="SUPFAM" id="SSF46689">
    <property type="entry name" value="Homeodomain-like"/>
    <property type="match status" value="1"/>
</dbReference>
<dbReference type="PANTHER" id="PTHR47893">
    <property type="entry name" value="REGULATORY PROTEIN PCHR"/>
    <property type="match status" value="1"/>
</dbReference>
<dbReference type="KEGG" id="shal:SHALO_2539"/>
<evidence type="ECO:0000256" key="1">
    <source>
        <dbReference type="ARBA" id="ARBA00023015"/>
    </source>
</evidence>
<sequence length="305" mass="35114">MPELFSAQSPRTFGQTALLQAYGNVTLTHFNTGNGIAYGAFEGMFHEEMHLQSLEMKEQSFLYFNLGDDLCFKSINDKKAFSMRQNSMIQGTIHEGLHSLGIYEKQKRYSCHTLIVDKALLDSLHTYETSLTPGYFQINTYQNMAQNQRVLLEHILKQKELLGPLQELYLESKLLELVYQTFHNTSVHVCTKLCQDDCKSLHKAEQILLGNLSNPPSLKALSHQCAINEFKLKQGFKELFGTTVYGLVHIKRLEKAKELLEKQEISVQEAALHVGYKSLSHFSKAFKERYGIFPSELKKERKYYR</sequence>
<evidence type="ECO:0000259" key="4">
    <source>
        <dbReference type="PROSITE" id="PS01124"/>
    </source>
</evidence>
<dbReference type="InterPro" id="IPR018060">
    <property type="entry name" value="HTH_AraC"/>
</dbReference>
<dbReference type="PROSITE" id="PS01124">
    <property type="entry name" value="HTH_ARAC_FAMILY_2"/>
    <property type="match status" value="1"/>
</dbReference>
<keyword evidence="6" id="KW-1185">Reference proteome</keyword>
<dbReference type="Pfam" id="PF12833">
    <property type="entry name" value="HTH_18"/>
    <property type="match status" value="1"/>
</dbReference>
<dbReference type="GO" id="GO:0003700">
    <property type="term" value="F:DNA-binding transcription factor activity"/>
    <property type="evidence" value="ECO:0007669"/>
    <property type="project" value="InterPro"/>
</dbReference>
<dbReference type="GO" id="GO:0043565">
    <property type="term" value="F:sequence-specific DNA binding"/>
    <property type="evidence" value="ECO:0007669"/>
    <property type="project" value="InterPro"/>
</dbReference>
<dbReference type="STRING" id="1193502.SHALO_2539"/>
<evidence type="ECO:0000256" key="3">
    <source>
        <dbReference type="ARBA" id="ARBA00023163"/>
    </source>
</evidence>
<dbReference type="InterPro" id="IPR053142">
    <property type="entry name" value="PchR_regulatory_protein"/>
</dbReference>
<protein>
    <submittedName>
        <fullName evidence="5">Putative AraC-type transcriptional regulator</fullName>
    </submittedName>
</protein>
<dbReference type="InterPro" id="IPR020449">
    <property type="entry name" value="Tscrpt_reg_AraC-type_HTH"/>
</dbReference>
<dbReference type="PANTHER" id="PTHR47893:SF1">
    <property type="entry name" value="REGULATORY PROTEIN PCHR"/>
    <property type="match status" value="1"/>
</dbReference>
<keyword evidence="2" id="KW-0238">DNA-binding</keyword>
<proteinExistence type="predicted"/>
<dbReference type="SMART" id="SM00342">
    <property type="entry name" value="HTH_ARAC"/>
    <property type="match status" value="1"/>
</dbReference>
<evidence type="ECO:0000313" key="5">
    <source>
        <dbReference type="EMBL" id="AOO66298.1"/>
    </source>
</evidence>
<dbReference type="PRINTS" id="PR00032">
    <property type="entry name" value="HTHARAC"/>
</dbReference>
<dbReference type="AlphaFoldDB" id="A0A1D7TMS3"/>
<dbReference type="Gene3D" id="1.10.10.60">
    <property type="entry name" value="Homeodomain-like"/>
    <property type="match status" value="1"/>
</dbReference>
<dbReference type="PATRIC" id="fig|1193502.14.peg.2571"/>
<dbReference type="Proteomes" id="UP000094609">
    <property type="component" value="Chromosome"/>
</dbReference>
<dbReference type="InterPro" id="IPR009057">
    <property type="entry name" value="Homeodomain-like_sf"/>
</dbReference>
<feature type="domain" description="HTH araC/xylS-type" evidence="4">
    <location>
        <begin position="202"/>
        <end position="300"/>
    </location>
</feature>
<keyword evidence="1" id="KW-0805">Transcription regulation</keyword>
<gene>
    <name evidence="5" type="ORF">SHALO_2539</name>
</gene>
<organism evidence="5 6">
    <name type="scientific">Sulfurospirillum halorespirans DSM 13726</name>
    <dbReference type="NCBI Taxonomy" id="1193502"/>
    <lineage>
        <taxon>Bacteria</taxon>
        <taxon>Pseudomonadati</taxon>
        <taxon>Campylobacterota</taxon>
        <taxon>Epsilonproteobacteria</taxon>
        <taxon>Campylobacterales</taxon>
        <taxon>Sulfurospirillaceae</taxon>
        <taxon>Sulfurospirillum</taxon>
    </lineage>
</organism>